<dbReference type="Proteomes" id="UP001165064">
    <property type="component" value="Unassembled WGS sequence"/>
</dbReference>
<organism evidence="1 2">
    <name type="scientific">Ambrosiozyma monospora</name>
    <name type="common">Yeast</name>
    <name type="synonym">Endomycopsis monosporus</name>
    <dbReference type="NCBI Taxonomy" id="43982"/>
    <lineage>
        <taxon>Eukaryota</taxon>
        <taxon>Fungi</taxon>
        <taxon>Dikarya</taxon>
        <taxon>Ascomycota</taxon>
        <taxon>Saccharomycotina</taxon>
        <taxon>Pichiomycetes</taxon>
        <taxon>Pichiales</taxon>
        <taxon>Pichiaceae</taxon>
        <taxon>Ambrosiozyma</taxon>
    </lineage>
</organism>
<evidence type="ECO:0000313" key="1">
    <source>
        <dbReference type="EMBL" id="GME96392.1"/>
    </source>
</evidence>
<name>A0ACB5TWQ6_AMBMO</name>
<dbReference type="EMBL" id="BSXS01009733">
    <property type="protein sequence ID" value="GME96392.1"/>
    <property type="molecule type" value="Genomic_DNA"/>
</dbReference>
<evidence type="ECO:0000313" key="2">
    <source>
        <dbReference type="Proteomes" id="UP001165064"/>
    </source>
</evidence>
<reference evidence="1" key="1">
    <citation type="submission" date="2023-04" db="EMBL/GenBank/DDBJ databases">
        <title>Ambrosiozyma monospora NBRC 10751.</title>
        <authorList>
            <person name="Ichikawa N."/>
            <person name="Sato H."/>
            <person name="Tonouchi N."/>
        </authorList>
    </citation>
    <scope>NUCLEOTIDE SEQUENCE</scope>
    <source>
        <strain evidence="1">NBRC 10751</strain>
    </source>
</reference>
<proteinExistence type="predicted"/>
<sequence length="243" mass="27931">MSARSRVKRGLSLLFLRLGISWRSGPLNFTYDDDLREYKLIGIKARDRERNRAILSELELLTNQAPMELRLKGPFPKMIYDRILNSVNKIVDAMENLNSIIEMDNKLTETEVMVLKKLEPEMLELENRVFLIFYMLASAMKLGFPLASKPASTEHAMDRLLIKLSGIRKRGSGNKNGKAVFNQKYQDQDGSMTQKEQQSLTNEDFVLLYTYNLVTNSITKELDKLLKLVVELYGSVTEDTLEL</sequence>
<keyword evidence="2" id="KW-1185">Reference proteome</keyword>
<comment type="caution">
    <text evidence="1">The sequence shown here is derived from an EMBL/GenBank/DDBJ whole genome shotgun (WGS) entry which is preliminary data.</text>
</comment>
<gene>
    <name evidence="1" type="ORF">Amon02_000997600</name>
</gene>
<accession>A0ACB5TWQ6</accession>
<protein>
    <submittedName>
        <fullName evidence="1">Unnamed protein product</fullName>
    </submittedName>
</protein>